<evidence type="ECO:0000313" key="2">
    <source>
        <dbReference type="EMBL" id="KAJ1185070.1"/>
    </source>
</evidence>
<comment type="caution">
    <text evidence="2">The sequence shown here is derived from an EMBL/GenBank/DDBJ whole genome shotgun (WGS) entry which is preliminary data.</text>
</comment>
<dbReference type="Proteomes" id="UP001066276">
    <property type="component" value="Chromosome 3_1"/>
</dbReference>
<gene>
    <name evidence="2" type="ORF">NDU88_001865</name>
</gene>
<evidence type="ECO:0000313" key="3">
    <source>
        <dbReference type="Proteomes" id="UP001066276"/>
    </source>
</evidence>
<proteinExistence type="predicted"/>
<dbReference type="EMBL" id="JANPWB010000005">
    <property type="protein sequence ID" value="KAJ1185070.1"/>
    <property type="molecule type" value="Genomic_DNA"/>
</dbReference>
<organism evidence="2 3">
    <name type="scientific">Pleurodeles waltl</name>
    <name type="common">Iberian ribbed newt</name>
    <dbReference type="NCBI Taxonomy" id="8319"/>
    <lineage>
        <taxon>Eukaryota</taxon>
        <taxon>Metazoa</taxon>
        <taxon>Chordata</taxon>
        <taxon>Craniata</taxon>
        <taxon>Vertebrata</taxon>
        <taxon>Euteleostomi</taxon>
        <taxon>Amphibia</taxon>
        <taxon>Batrachia</taxon>
        <taxon>Caudata</taxon>
        <taxon>Salamandroidea</taxon>
        <taxon>Salamandridae</taxon>
        <taxon>Pleurodelinae</taxon>
        <taxon>Pleurodeles</taxon>
    </lineage>
</organism>
<feature type="compositionally biased region" description="Low complexity" evidence="1">
    <location>
        <begin position="1"/>
        <end position="15"/>
    </location>
</feature>
<feature type="compositionally biased region" description="Basic and acidic residues" evidence="1">
    <location>
        <begin position="64"/>
        <end position="82"/>
    </location>
</feature>
<protein>
    <submittedName>
        <fullName evidence="2">Uncharacterized protein</fullName>
    </submittedName>
</protein>
<dbReference type="AlphaFoldDB" id="A0AAV7U9B2"/>
<sequence length="122" mass="13643">MKKRLSQSSERQQSQTHALNRTRVRMPLEPEAGRFKRVGPTNSGDDAKSSEDYEDDTGGAHMPQMDRDEAQLENRGGVRQESGKTGPSELRVGQPRELAGRSEKYSLGPNPTPGQRLRDFMC</sequence>
<name>A0AAV7U9B2_PLEWA</name>
<feature type="region of interest" description="Disordered" evidence="1">
    <location>
        <begin position="1"/>
        <end position="122"/>
    </location>
</feature>
<keyword evidence="3" id="KW-1185">Reference proteome</keyword>
<evidence type="ECO:0000256" key="1">
    <source>
        <dbReference type="SAM" id="MobiDB-lite"/>
    </source>
</evidence>
<reference evidence="2" key="1">
    <citation type="journal article" date="2022" name="bioRxiv">
        <title>Sequencing and chromosome-scale assembly of the giantPleurodeles waltlgenome.</title>
        <authorList>
            <person name="Brown T."/>
            <person name="Elewa A."/>
            <person name="Iarovenko S."/>
            <person name="Subramanian E."/>
            <person name="Araus A.J."/>
            <person name="Petzold A."/>
            <person name="Susuki M."/>
            <person name="Suzuki K.-i.T."/>
            <person name="Hayashi T."/>
            <person name="Toyoda A."/>
            <person name="Oliveira C."/>
            <person name="Osipova E."/>
            <person name="Leigh N.D."/>
            <person name="Simon A."/>
            <person name="Yun M.H."/>
        </authorList>
    </citation>
    <scope>NUCLEOTIDE SEQUENCE</scope>
    <source>
        <strain evidence="2">20211129_DDA</strain>
        <tissue evidence="2">Liver</tissue>
    </source>
</reference>
<accession>A0AAV7U9B2</accession>